<evidence type="ECO:0000313" key="1">
    <source>
        <dbReference type="EMBL" id="QQK08150.1"/>
    </source>
</evidence>
<name>A0AC61MR69_9FIRM</name>
<evidence type="ECO:0000313" key="2">
    <source>
        <dbReference type="Proteomes" id="UP000595814"/>
    </source>
</evidence>
<accession>A0AC61MR69</accession>
<reference evidence="1 2" key="1">
    <citation type="journal article" date="2022" name="Int. J. Syst. Evol. Microbiol.">
        <title>Miniphocaeibacter halophilus sp. nov., an ammonium-tolerant acetate-producing bacterium isolated from a biogas system.</title>
        <authorList>
            <person name="Schnurer A."/>
            <person name="Singh A."/>
            <person name="Bi S."/>
            <person name="Qiao W."/>
            <person name="Westerholm M."/>
        </authorList>
    </citation>
    <scope>NUCLEOTIDE SEQUENCE [LARGE SCALE GENOMIC DNA]</scope>
    <source>
        <strain evidence="1 2">AMB_01</strain>
    </source>
</reference>
<organism evidence="1 2">
    <name type="scientific">Miniphocaeibacter halophilus</name>
    <dbReference type="NCBI Taxonomy" id="2931922"/>
    <lineage>
        <taxon>Bacteria</taxon>
        <taxon>Bacillati</taxon>
        <taxon>Bacillota</taxon>
        <taxon>Tissierellia</taxon>
        <taxon>Tissierellales</taxon>
        <taxon>Peptoniphilaceae</taxon>
        <taxon>Miniphocaeibacter</taxon>
    </lineage>
</organism>
<dbReference type="Proteomes" id="UP000595814">
    <property type="component" value="Chromosome"/>
</dbReference>
<proteinExistence type="predicted"/>
<dbReference type="EMBL" id="CP066744">
    <property type="protein sequence ID" value="QQK08150.1"/>
    <property type="molecule type" value="Genomic_DNA"/>
</dbReference>
<gene>
    <name evidence="1" type="primary">accB</name>
    <name evidence="1" type="ORF">JFY71_01040</name>
</gene>
<sequence>MEFENIKELINIFNNSDIDKLKLEDGDFKFSLERNNTVFVEQAVQQKAPLQSTETPIQTNNSENKEEGVEDYYVFKAPLVGTFYAAPSPSSSPYVKVGDTVEVDQVICIIEAMKMINEIKSPVKGKIVEILVSNEDLVEFDTPIYKIEAENV</sequence>
<keyword evidence="2" id="KW-1185">Reference proteome</keyword>
<protein>
    <submittedName>
        <fullName evidence="1">Acetyl-CoA carboxylase biotin carboxyl carrier protein</fullName>
    </submittedName>
</protein>